<dbReference type="InterPro" id="IPR029016">
    <property type="entry name" value="GAF-like_dom_sf"/>
</dbReference>
<dbReference type="PROSITE" id="PS50112">
    <property type="entry name" value="PAS"/>
    <property type="match status" value="2"/>
</dbReference>
<dbReference type="InterPro" id="IPR052155">
    <property type="entry name" value="Biofilm_reg_signaling"/>
</dbReference>
<proteinExistence type="predicted"/>
<sequence length="456" mass="51897">MHTPESSELDFLQNAKAHNTIVELMQNRLLWNTDLESALKLITMRCAIALNVNRTSVWYMVDSQHLECQILYDKLQKRTYKGQHLLFQRNPAYFEAIEENQILDAHNAQKDPRTKAFAQEYLIPLNIHSILDASFRHEGHTEGVICFEHTGSPRIWSTEEQTFAVSISGLVSNLRIFYALKDSEARYRLLYDQCADGVLIIYNNQIMDCNQTAVSIFGSSKADIIGRTIDHLSPKFQPNGSDSSQASKIFIKQALQGQEQSIEWLHVRSNGVPFYAEIKLNRLEINNHPHLICTIHDIDAHKIAVKRILELNSLQKAIFDGAKYSIISTDTQGTIQTFNKAAEEMLGYTAEEMIGIETPTRIHKKSEVISRSQELAELLGLPNISGFEVFIALCKEAKSEEREWTYIHKSGREIPVLISVTTLHSSDDEITGYLGIAYDITQRKKAEKDLENSQKN</sequence>
<feature type="domain" description="PAS" evidence="1">
    <location>
        <begin position="311"/>
        <end position="355"/>
    </location>
</feature>
<protein>
    <submittedName>
        <fullName evidence="3">Signal transduction protein</fullName>
    </submittedName>
</protein>
<evidence type="ECO:0000313" key="4">
    <source>
        <dbReference type="Proteomes" id="UP000595332"/>
    </source>
</evidence>
<dbReference type="EMBL" id="AP014546">
    <property type="protein sequence ID" value="BBB29278.1"/>
    <property type="molecule type" value="Genomic_DNA"/>
</dbReference>
<dbReference type="PANTHER" id="PTHR44757">
    <property type="entry name" value="DIGUANYLATE CYCLASE DGCP"/>
    <property type="match status" value="1"/>
</dbReference>
<dbReference type="InterPro" id="IPR001610">
    <property type="entry name" value="PAC"/>
</dbReference>
<dbReference type="SUPFAM" id="SSF55785">
    <property type="entry name" value="PYP-like sensor domain (PAS domain)"/>
    <property type="match status" value="2"/>
</dbReference>
<evidence type="ECO:0000313" key="3">
    <source>
        <dbReference type="EMBL" id="BBB29278.1"/>
    </source>
</evidence>
<dbReference type="KEGG" id="njp:NEJAP_1326"/>
<dbReference type="PROSITE" id="PS50113">
    <property type="entry name" value="PAC"/>
    <property type="match status" value="1"/>
</dbReference>
<keyword evidence="4" id="KW-1185">Reference proteome</keyword>
<dbReference type="RefSeq" id="WP_201349891.1">
    <property type="nucleotide sequence ID" value="NZ_AP014546.1"/>
</dbReference>
<feature type="domain" description="PAC" evidence="2">
    <location>
        <begin position="400"/>
        <end position="452"/>
    </location>
</feature>
<name>A0A7R6PTP0_9GAMM</name>
<dbReference type="Pfam" id="PF01590">
    <property type="entry name" value="GAF"/>
    <property type="match status" value="1"/>
</dbReference>
<organism evidence="3 4">
    <name type="scientific">Neptunomonas japonica JAMM 1380</name>
    <dbReference type="NCBI Taxonomy" id="1441457"/>
    <lineage>
        <taxon>Bacteria</taxon>
        <taxon>Pseudomonadati</taxon>
        <taxon>Pseudomonadota</taxon>
        <taxon>Gammaproteobacteria</taxon>
        <taxon>Oceanospirillales</taxon>
        <taxon>Oceanospirillaceae</taxon>
        <taxon>Neptunomonas</taxon>
    </lineage>
</organism>
<dbReference type="Pfam" id="PF13426">
    <property type="entry name" value="PAS_9"/>
    <property type="match status" value="2"/>
</dbReference>
<dbReference type="InterPro" id="IPR000700">
    <property type="entry name" value="PAS-assoc_C"/>
</dbReference>
<reference evidence="3 4" key="1">
    <citation type="journal article" date="2008" name="Int. J. Syst. Evol. Microbiol.">
        <title>Neptunomonas japonica sp. nov., an Osedax japonicus symbiont-like bacterium isolated from sediment adjacent to sperm whale carcasses off Kagoshima, Japan.</title>
        <authorList>
            <person name="Miyazaki M."/>
            <person name="Nogi Y."/>
            <person name="Fujiwara Y."/>
            <person name="Kawato M."/>
            <person name="Kubokawa K."/>
            <person name="Horikoshi K."/>
        </authorList>
    </citation>
    <scope>NUCLEOTIDE SEQUENCE [LARGE SCALE GENOMIC DNA]</scope>
    <source>
        <strain evidence="3 4">JAMM 1380</strain>
    </source>
</reference>
<dbReference type="SMART" id="SM00091">
    <property type="entry name" value="PAS"/>
    <property type="match status" value="2"/>
</dbReference>
<evidence type="ECO:0000259" key="1">
    <source>
        <dbReference type="PROSITE" id="PS50112"/>
    </source>
</evidence>
<gene>
    <name evidence="3" type="ORF">NEJAP_1326</name>
</gene>
<dbReference type="InterPro" id="IPR035965">
    <property type="entry name" value="PAS-like_dom_sf"/>
</dbReference>
<dbReference type="Proteomes" id="UP000595332">
    <property type="component" value="Chromosome"/>
</dbReference>
<dbReference type="InterPro" id="IPR000014">
    <property type="entry name" value="PAS"/>
</dbReference>
<dbReference type="CDD" id="cd00130">
    <property type="entry name" value="PAS"/>
    <property type="match status" value="2"/>
</dbReference>
<dbReference type="SUPFAM" id="SSF55781">
    <property type="entry name" value="GAF domain-like"/>
    <property type="match status" value="1"/>
</dbReference>
<feature type="domain" description="PAS" evidence="1">
    <location>
        <begin position="203"/>
        <end position="258"/>
    </location>
</feature>
<dbReference type="Gene3D" id="3.30.450.20">
    <property type="entry name" value="PAS domain"/>
    <property type="match status" value="2"/>
</dbReference>
<dbReference type="Gene3D" id="3.30.450.40">
    <property type="match status" value="1"/>
</dbReference>
<dbReference type="SMART" id="SM00086">
    <property type="entry name" value="PAC"/>
    <property type="match status" value="2"/>
</dbReference>
<dbReference type="NCBIfam" id="TIGR00229">
    <property type="entry name" value="sensory_box"/>
    <property type="match status" value="2"/>
</dbReference>
<evidence type="ECO:0000259" key="2">
    <source>
        <dbReference type="PROSITE" id="PS50113"/>
    </source>
</evidence>
<dbReference type="InterPro" id="IPR003018">
    <property type="entry name" value="GAF"/>
</dbReference>
<dbReference type="AlphaFoldDB" id="A0A7R6PTP0"/>
<accession>A0A7R6PTP0</accession>
<dbReference type="PANTHER" id="PTHR44757:SF2">
    <property type="entry name" value="BIOFILM ARCHITECTURE MAINTENANCE PROTEIN MBAA"/>
    <property type="match status" value="1"/>
</dbReference>